<evidence type="ECO:0000313" key="2">
    <source>
        <dbReference type="Proteomes" id="UP000019473"/>
    </source>
</evidence>
<dbReference type="Gene3D" id="3.40.50.1970">
    <property type="match status" value="1"/>
</dbReference>
<keyword evidence="2" id="KW-1185">Reference proteome</keyword>
<proteinExistence type="predicted"/>
<dbReference type="GeneID" id="19181179"/>
<dbReference type="Proteomes" id="UP000019473">
    <property type="component" value="Unassembled WGS sequence"/>
</dbReference>
<dbReference type="OrthoDB" id="339764at2759"/>
<dbReference type="HOGENOM" id="CLU_1194787_0_0_1"/>
<name>W9W3Q6_9EURO</name>
<dbReference type="EMBL" id="AMGW01000004">
    <property type="protein sequence ID" value="EXJ59171.1"/>
    <property type="molecule type" value="Genomic_DNA"/>
</dbReference>
<evidence type="ECO:0000313" key="1">
    <source>
        <dbReference type="EMBL" id="EXJ59171.1"/>
    </source>
</evidence>
<reference evidence="1 2" key="1">
    <citation type="submission" date="2013-03" db="EMBL/GenBank/DDBJ databases">
        <title>The Genome Sequence of Cladophialophora yegresii CBS 114405.</title>
        <authorList>
            <consortium name="The Broad Institute Genomics Platform"/>
            <person name="Cuomo C."/>
            <person name="de Hoog S."/>
            <person name="Gorbushina A."/>
            <person name="Walker B."/>
            <person name="Young S.K."/>
            <person name="Zeng Q."/>
            <person name="Gargeya S."/>
            <person name="Fitzgerald M."/>
            <person name="Haas B."/>
            <person name="Abouelleil A."/>
            <person name="Allen A.W."/>
            <person name="Alvarado L."/>
            <person name="Arachchi H.M."/>
            <person name="Berlin A.M."/>
            <person name="Chapman S.B."/>
            <person name="Gainer-Dewar J."/>
            <person name="Goldberg J."/>
            <person name="Griggs A."/>
            <person name="Gujja S."/>
            <person name="Hansen M."/>
            <person name="Howarth C."/>
            <person name="Imamovic A."/>
            <person name="Ireland A."/>
            <person name="Larimer J."/>
            <person name="McCowan C."/>
            <person name="Murphy C."/>
            <person name="Pearson M."/>
            <person name="Poon T.W."/>
            <person name="Priest M."/>
            <person name="Roberts A."/>
            <person name="Saif S."/>
            <person name="Shea T."/>
            <person name="Sisk P."/>
            <person name="Sykes S."/>
            <person name="Wortman J."/>
            <person name="Nusbaum C."/>
            <person name="Birren B."/>
        </authorList>
    </citation>
    <scope>NUCLEOTIDE SEQUENCE [LARGE SCALE GENOMIC DNA]</scope>
    <source>
        <strain evidence="1 2">CBS 114405</strain>
    </source>
</reference>
<dbReference type="STRING" id="1182544.W9W3Q6"/>
<protein>
    <submittedName>
        <fullName evidence="1">Uncharacterized protein</fullName>
    </submittedName>
</protein>
<dbReference type="RefSeq" id="XP_007758794.1">
    <property type="nucleotide sequence ID" value="XM_007760604.1"/>
</dbReference>
<gene>
    <name evidence="1" type="ORF">A1O7_06603</name>
</gene>
<accession>W9W3Q6</accession>
<dbReference type="AlphaFoldDB" id="W9W3Q6"/>
<comment type="caution">
    <text evidence="1">The sequence shown here is derived from an EMBL/GenBank/DDBJ whole genome shotgun (WGS) entry which is preliminary data.</text>
</comment>
<organism evidence="1 2">
    <name type="scientific">Cladophialophora yegresii CBS 114405</name>
    <dbReference type="NCBI Taxonomy" id="1182544"/>
    <lineage>
        <taxon>Eukaryota</taxon>
        <taxon>Fungi</taxon>
        <taxon>Dikarya</taxon>
        <taxon>Ascomycota</taxon>
        <taxon>Pezizomycotina</taxon>
        <taxon>Eurotiomycetes</taxon>
        <taxon>Chaetothyriomycetidae</taxon>
        <taxon>Chaetothyriales</taxon>
        <taxon>Herpotrichiellaceae</taxon>
        <taxon>Cladophialophora</taxon>
    </lineage>
</organism>
<sequence length="232" mass="24988">MTPPTHWNEVLEIAADAPPKNPDCIVTLGAGPFTDAVKVICWALANGITTSEGPGGAVDVLLVIRPRKHWVPVQGFRHLPRRHPREPLRRCEYQSTAGLTRDDGTHAKVLFQTPTRNPNIVVLDPGIVALTPREDLAQHGLHPNAKGDGEAENGSLRLVPALITTHQHPDDPGRAGTRPSMRGVVEAMSAVGSGVPLGASHAIIRPPIGPRWARATARRDQLYLVAGRVEVE</sequence>
<dbReference type="VEuPathDB" id="FungiDB:A1O7_06603"/>
<dbReference type="SUPFAM" id="SSF56796">
    <property type="entry name" value="Dehydroquinate synthase-like"/>
    <property type="match status" value="1"/>
</dbReference>